<feature type="coiled-coil region" evidence="1">
    <location>
        <begin position="44"/>
        <end position="141"/>
    </location>
</feature>
<evidence type="ECO:0000313" key="4">
    <source>
        <dbReference type="Proteomes" id="UP000001882"/>
    </source>
</evidence>
<feature type="compositionally biased region" description="Basic and acidic residues" evidence="2">
    <location>
        <begin position="31"/>
        <end position="41"/>
    </location>
</feature>
<name>D1Z2W5_METPS</name>
<dbReference type="Gene3D" id="1.10.287.1490">
    <property type="match status" value="1"/>
</dbReference>
<feature type="region of interest" description="Disordered" evidence="2">
    <location>
        <begin position="1"/>
        <end position="41"/>
    </location>
</feature>
<reference evidence="3 4" key="2">
    <citation type="journal article" date="2008" name="Int. J. Syst. Evol. Microbiol.">
        <title>Methanocella paludicola gen. nov., sp. nov., a methane-producing archaeon, the first isolate of the lineage 'Rice Cluster I', and proposal of the new archaeal order Methanocellales ord. nov.</title>
        <authorList>
            <person name="Sakai S."/>
            <person name="Imachi H."/>
            <person name="Hanada S."/>
            <person name="Ohashi A."/>
            <person name="Harada H."/>
            <person name="Kamagata Y."/>
        </authorList>
    </citation>
    <scope>NUCLEOTIDE SEQUENCE [LARGE SCALE GENOMIC DNA]</scope>
    <source>
        <strain evidence="4">DSM 17711 / JCM 13418 / NBRC 101707 / SANAE</strain>
    </source>
</reference>
<dbReference type="KEGG" id="mpd:MCP_2965"/>
<dbReference type="OrthoDB" id="381789at2157"/>
<dbReference type="Proteomes" id="UP000001882">
    <property type="component" value="Chromosome"/>
</dbReference>
<dbReference type="EMBL" id="AP011532">
    <property type="protein sequence ID" value="BAI63037.1"/>
    <property type="molecule type" value="Genomic_DNA"/>
</dbReference>
<protein>
    <submittedName>
        <fullName evidence="3">Uncharacterized protein</fullName>
    </submittedName>
</protein>
<keyword evidence="4" id="KW-1185">Reference proteome</keyword>
<reference evidence="4" key="3">
    <citation type="journal article" date="2011" name="PLoS ONE">
        <title>Genome sequence of a mesophilic hydrogenotrophic methanogen Methanocella paludicola, the first cultivated representative of the order Methanocellales.</title>
        <authorList>
            <person name="Sakai S."/>
            <person name="Takaki Y."/>
            <person name="Shimamura S."/>
            <person name="Sekine M."/>
            <person name="Tajima T."/>
            <person name="Kosugi H."/>
            <person name="Ichikawa N."/>
            <person name="Tasumi E."/>
            <person name="Hiraki A.T."/>
            <person name="Shimizu A."/>
            <person name="Kato Y."/>
            <person name="Nishiko R."/>
            <person name="Mori K."/>
            <person name="Fujita N."/>
            <person name="Imachi H."/>
            <person name="Takai K."/>
        </authorList>
    </citation>
    <scope>NUCLEOTIDE SEQUENCE [LARGE SCALE GENOMIC DNA]</scope>
    <source>
        <strain evidence="4">DSM 17711 / JCM 13418 / NBRC 101707 / SANAE</strain>
    </source>
</reference>
<dbReference type="RefSeq" id="WP_012901707.1">
    <property type="nucleotide sequence ID" value="NC_013665.1"/>
</dbReference>
<dbReference type="eggNOG" id="arCOG00385">
    <property type="taxonomic scope" value="Archaea"/>
</dbReference>
<dbReference type="GeneID" id="8682710"/>
<feature type="compositionally biased region" description="Basic and acidic residues" evidence="2">
    <location>
        <begin position="1"/>
        <end position="13"/>
    </location>
</feature>
<organism evidence="3 4">
    <name type="scientific">Methanocella paludicola (strain DSM 17711 / JCM 13418 / NBRC 101707 / SANAE)</name>
    <dbReference type="NCBI Taxonomy" id="304371"/>
    <lineage>
        <taxon>Archaea</taxon>
        <taxon>Methanobacteriati</taxon>
        <taxon>Methanobacteriota</taxon>
        <taxon>Stenosarchaea group</taxon>
        <taxon>Methanomicrobia</taxon>
        <taxon>Methanocellales</taxon>
        <taxon>Methanocellaceae</taxon>
        <taxon>Methanocella</taxon>
    </lineage>
</organism>
<dbReference type="InParanoid" id="D1Z2W5"/>
<feature type="region of interest" description="Disordered" evidence="2">
    <location>
        <begin position="158"/>
        <end position="189"/>
    </location>
</feature>
<keyword evidence="1" id="KW-0175">Coiled coil</keyword>
<sequence length="189" mass="21126">MDSDTGGKSKYDFSEIMSILGEEQKPSTPVRKTEPQKPRDEAFSKKLMADIEQKNAEILRLNSENISLRYSLSEKEMEIKKLRAQSDSLRDQAESLKAQVVSLNQQIGDMNKFVSDARLKLGEMESDRAKLTARIVKEEEAPPGDDDDVASIFKRIALKGEEPPQEAPDGGEDKPKPLKKAGTAKLYDL</sequence>
<dbReference type="AlphaFoldDB" id="D1Z2W5"/>
<proteinExistence type="predicted"/>
<dbReference type="STRING" id="304371.MCP_2965"/>
<accession>D1Z2W5</accession>
<reference evidence="3 4" key="1">
    <citation type="journal article" date="2007" name="Appl. Environ. Microbiol.">
        <title>Isolation of key methanogens for global methane emission from rice paddy fields: a novel isolate affiliated with the clone cluster rice cluster I.</title>
        <authorList>
            <person name="Sakai S."/>
            <person name="Imachi H."/>
            <person name="Sekiguchi Y."/>
            <person name="Ohashi A."/>
            <person name="Harada H."/>
            <person name="Kamagata Y."/>
        </authorList>
    </citation>
    <scope>NUCLEOTIDE SEQUENCE [LARGE SCALE GENOMIC DNA]</scope>
    <source>
        <strain evidence="4">DSM 17711 / JCM 13418 / NBRC 101707 / SANAE</strain>
    </source>
</reference>
<gene>
    <name evidence="3" type="ordered locus">MCP_2965</name>
</gene>
<evidence type="ECO:0000256" key="1">
    <source>
        <dbReference type="SAM" id="Coils"/>
    </source>
</evidence>
<evidence type="ECO:0000313" key="3">
    <source>
        <dbReference type="EMBL" id="BAI63037.1"/>
    </source>
</evidence>
<evidence type="ECO:0000256" key="2">
    <source>
        <dbReference type="SAM" id="MobiDB-lite"/>
    </source>
</evidence>